<evidence type="ECO:0000256" key="1">
    <source>
        <dbReference type="SAM" id="Phobius"/>
    </source>
</evidence>
<dbReference type="Pfam" id="PF19588">
    <property type="entry name" value="SxtJ"/>
    <property type="match status" value="1"/>
</dbReference>
<keyword evidence="1" id="KW-0812">Transmembrane</keyword>
<dbReference type="Proteomes" id="UP000649604">
    <property type="component" value="Unassembled WGS sequence"/>
</dbReference>
<evidence type="ECO:0000313" key="2">
    <source>
        <dbReference type="EMBL" id="MBD3323621.1"/>
    </source>
</evidence>
<keyword evidence="1" id="KW-0472">Membrane</keyword>
<gene>
    <name evidence="2" type="ORF">GF339_03490</name>
</gene>
<dbReference type="AlphaFoldDB" id="A0A9D5JTY0"/>
<accession>A0A9D5JTY0</accession>
<keyword evidence="1" id="KW-1133">Transmembrane helix</keyword>
<feature type="transmembrane region" description="Helical" evidence="1">
    <location>
        <begin position="72"/>
        <end position="105"/>
    </location>
</feature>
<comment type="caution">
    <text evidence="2">The sequence shown here is derived from an EMBL/GenBank/DDBJ whole genome shotgun (WGS) entry which is preliminary data.</text>
</comment>
<dbReference type="EMBL" id="WJJP01000107">
    <property type="protein sequence ID" value="MBD3323621.1"/>
    <property type="molecule type" value="Genomic_DNA"/>
</dbReference>
<feature type="transmembrane region" description="Helical" evidence="1">
    <location>
        <begin position="46"/>
        <end position="66"/>
    </location>
</feature>
<evidence type="ECO:0008006" key="4">
    <source>
        <dbReference type="Google" id="ProtNLM"/>
    </source>
</evidence>
<organism evidence="2 3">
    <name type="scientific">candidate division KSB3 bacterium</name>
    <dbReference type="NCBI Taxonomy" id="2044937"/>
    <lineage>
        <taxon>Bacteria</taxon>
        <taxon>candidate division KSB3</taxon>
    </lineage>
</organism>
<proteinExistence type="predicted"/>
<protein>
    <recommendedName>
        <fullName evidence="4">SxtJ</fullName>
    </recommendedName>
</protein>
<name>A0A9D5JTY0_9BACT</name>
<evidence type="ECO:0000313" key="3">
    <source>
        <dbReference type="Proteomes" id="UP000649604"/>
    </source>
</evidence>
<reference evidence="2" key="1">
    <citation type="submission" date="2019-11" db="EMBL/GenBank/DDBJ databases">
        <title>Microbial mats filling the niche in hypersaline microbial mats.</title>
        <authorList>
            <person name="Wong H.L."/>
            <person name="Macleod F.I."/>
            <person name="White R.A. III"/>
            <person name="Burns B.P."/>
        </authorList>
    </citation>
    <scope>NUCLEOTIDE SEQUENCE</scope>
    <source>
        <strain evidence="2">Rbin_158</strain>
    </source>
</reference>
<sequence>MIRDEVVQELQHLDTGEKSLRKFGLTMAVVLGILSLYALHRTSDLFPIVFLLFLIFWLAGITHPIALRKVYVGWMTLALILGFFMTRLILAVMYYVVFTIIGLILRLFNRDMLDQQYDPQAASYWQRRQPPQDIQQHLERQF</sequence>
<dbReference type="InterPro" id="IPR045781">
    <property type="entry name" value="SxtJ"/>
</dbReference>
<feature type="transmembrane region" description="Helical" evidence="1">
    <location>
        <begin position="20"/>
        <end position="39"/>
    </location>
</feature>